<feature type="compositionally biased region" description="Polar residues" evidence="1">
    <location>
        <begin position="70"/>
        <end position="82"/>
    </location>
</feature>
<evidence type="ECO:0000313" key="3">
    <source>
        <dbReference type="RefSeq" id="XP_014666264.1"/>
    </source>
</evidence>
<evidence type="ECO:0000313" key="2">
    <source>
        <dbReference type="Proteomes" id="UP000695022"/>
    </source>
</evidence>
<dbReference type="PANTHER" id="PTHR35679:SF1">
    <property type="entry name" value="RIKEN CDNA 4933402J07 GENE"/>
    <property type="match status" value="1"/>
</dbReference>
<organism evidence="2 3">
    <name type="scientific">Priapulus caudatus</name>
    <name type="common">Priapulid worm</name>
    <dbReference type="NCBI Taxonomy" id="37621"/>
    <lineage>
        <taxon>Eukaryota</taxon>
        <taxon>Metazoa</taxon>
        <taxon>Ecdysozoa</taxon>
        <taxon>Scalidophora</taxon>
        <taxon>Priapulida</taxon>
        <taxon>Priapulimorpha</taxon>
        <taxon>Priapulimorphida</taxon>
        <taxon>Priapulidae</taxon>
        <taxon>Priapulus</taxon>
    </lineage>
</organism>
<reference evidence="3" key="1">
    <citation type="submission" date="2025-08" db="UniProtKB">
        <authorList>
            <consortium name="RefSeq"/>
        </authorList>
    </citation>
    <scope>IDENTIFICATION</scope>
</reference>
<sequence length="338" mass="36378">MLVKRLNSIVAKHTGLQSPQSNGSLTSHGSGLVFPRILSTQDGRGSLLSLRPSVNWEKKDSPSSRDRRGSLTSRLPSVNGERNGSLASIYKTALFISSKPSINGEMKVPFPSTGKRGSLPLQSPSLDGERRGSFLPTDRKGSLQSQPPSLAAERSGSFLSTDRRGSLTSKQIFGGGERRGSLGSMSRRGSISKHATARDKRGCTSKRGSVTGGRRPGPDAQSLQEIYDIISEINRRLVAGPASNRKLPLIGNDADFRAKVQAQLTTLTAILQRLKEQSPGPWADGINPKELLDCTYLRLSDNNVERLEKMCEDAGMLVGIHPHSAIPDVAAAVFDSEP</sequence>
<dbReference type="InterPro" id="IPR029171">
    <property type="entry name" value="DUF4638"/>
</dbReference>
<evidence type="ECO:0000256" key="1">
    <source>
        <dbReference type="SAM" id="MobiDB-lite"/>
    </source>
</evidence>
<feature type="region of interest" description="Disordered" evidence="1">
    <location>
        <begin position="55"/>
        <end position="82"/>
    </location>
</feature>
<feature type="compositionally biased region" description="Basic and acidic residues" evidence="1">
    <location>
        <begin position="127"/>
        <end position="141"/>
    </location>
</feature>
<keyword evidence="2" id="KW-1185">Reference proteome</keyword>
<feature type="region of interest" description="Disordered" evidence="1">
    <location>
        <begin position="102"/>
        <end position="220"/>
    </location>
</feature>
<proteinExistence type="predicted"/>
<gene>
    <name evidence="3" type="primary">LOC106808180</name>
</gene>
<dbReference type="RefSeq" id="XP_014666264.1">
    <property type="nucleotide sequence ID" value="XM_014810778.1"/>
</dbReference>
<dbReference type="Pfam" id="PF15472">
    <property type="entry name" value="DUF4638"/>
    <property type="match status" value="1"/>
</dbReference>
<protein>
    <submittedName>
        <fullName evidence="3">Uncharacterized protein LOC106808180</fullName>
    </submittedName>
</protein>
<feature type="compositionally biased region" description="Basic and acidic residues" evidence="1">
    <location>
        <begin position="56"/>
        <end position="69"/>
    </location>
</feature>
<accession>A0ABM1E243</accession>
<dbReference type="GeneID" id="106808180"/>
<name>A0ABM1E243_PRICU</name>
<dbReference type="PANTHER" id="PTHR35679">
    <property type="entry name" value="RIKEN CDNA 4933402J07 GENE"/>
    <property type="match status" value="1"/>
</dbReference>
<dbReference type="Proteomes" id="UP000695022">
    <property type="component" value="Unplaced"/>
</dbReference>